<dbReference type="Pfam" id="PF00176">
    <property type="entry name" value="SNF2-rel_dom"/>
    <property type="match status" value="1"/>
</dbReference>
<dbReference type="Proteomes" id="UP001497512">
    <property type="component" value="Chromosome 15"/>
</dbReference>
<feature type="compositionally biased region" description="Polar residues" evidence="10">
    <location>
        <begin position="472"/>
        <end position="488"/>
    </location>
</feature>
<protein>
    <recommendedName>
        <fullName evidence="16">Helicase-like transcription factor CHR28</fullName>
    </recommendedName>
</protein>
<dbReference type="Pfam" id="PF13445">
    <property type="entry name" value="zf-RING_UBOX"/>
    <property type="match status" value="1"/>
</dbReference>
<evidence type="ECO:0000256" key="9">
    <source>
        <dbReference type="PROSITE-ProRule" id="PRU00175"/>
    </source>
</evidence>
<comment type="similarity">
    <text evidence="1">Belongs to the SNF2/RAD54 helicase family. RAD16 subfamily.</text>
</comment>
<dbReference type="InterPro" id="IPR000330">
    <property type="entry name" value="SNF2_N"/>
</dbReference>
<evidence type="ECO:0000256" key="10">
    <source>
        <dbReference type="SAM" id="MobiDB-lite"/>
    </source>
</evidence>
<dbReference type="SUPFAM" id="SSF57850">
    <property type="entry name" value="RING/U-box"/>
    <property type="match status" value="1"/>
</dbReference>
<dbReference type="Gene3D" id="3.30.40.10">
    <property type="entry name" value="Zinc/RING finger domain, C3HC4 (zinc finger)"/>
    <property type="match status" value="1"/>
</dbReference>
<dbReference type="InterPro" id="IPR049730">
    <property type="entry name" value="SNF2/RAD54-like_C"/>
</dbReference>
<dbReference type="SUPFAM" id="SSF52540">
    <property type="entry name" value="P-loop containing nucleoside triphosphate hydrolases"/>
    <property type="match status" value="2"/>
</dbReference>
<feature type="domain" description="Helicase C-terminal" evidence="13">
    <location>
        <begin position="994"/>
        <end position="1152"/>
    </location>
</feature>
<organism evidence="14 15">
    <name type="scientific">Sphagnum troendelagicum</name>
    <dbReference type="NCBI Taxonomy" id="128251"/>
    <lineage>
        <taxon>Eukaryota</taxon>
        <taxon>Viridiplantae</taxon>
        <taxon>Streptophyta</taxon>
        <taxon>Embryophyta</taxon>
        <taxon>Bryophyta</taxon>
        <taxon>Sphagnophytina</taxon>
        <taxon>Sphagnopsida</taxon>
        <taxon>Sphagnales</taxon>
        <taxon>Sphagnaceae</taxon>
        <taxon>Sphagnum</taxon>
    </lineage>
</organism>
<feature type="region of interest" description="Disordered" evidence="10">
    <location>
        <begin position="589"/>
        <end position="619"/>
    </location>
</feature>
<dbReference type="EMBL" id="OZ019907">
    <property type="protein sequence ID" value="CAK9206315.1"/>
    <property type="molecule type" value="Genomic_DNA"/>
</dbReference>
<dbReference type="InterPro" id="IPR027417">
    <property type="entry name" value="P-loop_NTPase"/>
</dbReference>
<evidence type="ECO:0008006" key="16">
    <source>
        <dbReference type="Google" id="ProtNLM"/>
    </source>
</evidence>
<dbReference type="PROSITE" id="PS51192">
    <property type="entry name" value="HELICASE_ATP_BIND_1"/>
    <property type="match status" value="1"/>
</dbReference>
<dbReference type="InterPro" id="IPR014001">
    <property type="entry name" value="Helicase_ATP-bd"/>
</dbReference>
<reference evidence="14" key="1">
    <citation type="submission" date="2024-02" db="EMBL/GenBank/DDBJ databases">
        <authorList>
            <consortium name="ELIXIR-Norway"/>
            <consortium name="Elixir Norway"/>
        </authorList>
    </citation>
    <scope>NUCLEOTIDE SEQUENCE</scope>
</reference>
<proteinExistence type="inferred from homology"/>
<keyword evidence="4 9" id="KW-0863">Zinc-finger</keyword>
<evidence type="ECO:0000256" key="1">
    <source>
        <dbReference type="ARBA" id="ARBA00008438"/>
    </source>
</evidence>
<evidence type="ECO:0000256" key="4">
    <source>
        <dbReference type="ARBA" id="ARBA00022771"/>
    </source>
</evidence>
<keyword evidence="15" id="KW-1185">Reference proteome</keyword>
<dbReference type="PROSITE" id="PS50089">
    <property type="entry name" value="ZF_RING_2"/>
    <property type="match status" value="1"/>
</dbReference>
<feature type="compositionally biased region" description="Polar residues" evidence="10">
    <location>
        <begin position="128"/>
        <end position="140"/>
    </location>
</feature>
<dbReference type="InterPro" id="IPR001841">
    <property type="entry name" value="Znf_RING"/>
</dbReference>
<evidence type="ECO:0000259" key="13">
    <source>
        <dbReference type="PROSITE" id="PS51194"/>
    </source>
</evidence>
<dbReference type="InterPro" id="IPR050628">
    <property type="entry name" value="SNF2_RAD54_helicase_TF"/>
</dbReference>
<feature type="compositionally biased region" description="Basic and acidic residues" evidence="10">
    <location>
        <begin position="432"/>
        <end position="443"/>
    </location>
</feature>
<dbReference type="InterPro" id="IPR017907">
    <property type="entry name" value="Znf_RING_CS"/>
</dbReference>
<feature type="region of interest" description="Disordered" evidence="10">
    <location>
        <begin position="298"/>
        <end position="321"/>
    </location>
</feature>
<evidence type="ECO:0000313" key="14">
    <source>
        <dbReference type="EMBL" id="CAK9206315.1"/>
    </source>
</evidence>
<feature type="compositionally biased region" description="Basic and acidic residues" evidence="10">
    <location>
        <begin position="591"/>
        <end position="612"/>
    </location>
</feature>
<dbReference type="PROSITE" id="PS00518">
    <property type="entry name" value="ZF_RING_1"/>
    <property type="match status" value="1"/>
</dbReference>
<evidence type="ECO:0000256" key="8">
    <source>
        <dbReference type="ARBA" id="ARBA00022840"/>
    </source>
</evidence>
<keyword evidence="6" id="KW-0347">Helicase</keyword>
<dbReference type="InterPro" id="IPR027370">
    <property type="entry name" value="Znf-RING_euk"/>
</dbReference>
<name>A0ABP0TVU9_9BRYO</name>
<gene>
    <name evidence="14" type="ORF">CSSPTR1EN2_LOCUS8287</name>
</gene>
<dbReference type="Pfam" id="PF00271">
    <property type="entry name" value="Helicase_C"/>
    <property type="match status" value="1"/>
</dbReference>
<evidence type="ECO:0000256" key="5">
    <source>
        <dbReference type="ARBA" id="ARBA00022801"/>
    </source>
</evidence>
<dbReference type="InterPro" id="IPR001650">
    <property type="entry name" value="Helicase_C-like"/>
</dbReference>
<dbReference type="CDD" id="cd18008">
    <property type="entry name" value="DEXDc_SHPRH-like"/>
    <property type="match status" value="1"/>
</dbReference>
<evidence type="ECO:0000256" key="7">
    <source>
        <dbReference type="ARBA" id="ARBA00022833"/>
    </source>
</evidence>
<keyword evidence="8" id="KW-0067">ATP-binding</keyword>
<dbReference type="CDD" id="cd18793">
    <property type="entry name" value="SF2_C_SNF"/>
    <property type="match status" value="1"/>
</dbReference>
<dbReference type="SMART" id="SM00487">
    <property type="entry name" value="DEXDc"/>
    <property type="match status" value="1"/>
</dbReference>
<feature type="compositionally biased region" description="Polar residues" evidence="10">
    <location>
        <begin position="110"/>
        <end position="119"/>
    </location>
</feature>
<feature type="region of interest" description="Disordered" evidence="10">
    <location>
        <begin position="82"/>
        <end position="140"/>
    </location>
</feature>
<evidence type="ECO:0000256" key="2">
    <source>
        <dbReference type="ARBA" id="ARBA00022723"/>
    </source>
</evidence>
<keyword evidence="3" id="KW-0547">Nucleotide-binding</keyword>
<feature type="domain" description="Helicase ATP-binding" evidence="12">
    <location>
        <begin position="392"/>
        <end position="683"/>
    </location>
</feature>
<dbReference type="PANTHER" id="PTHR45626:SF16">
    <property type="entry name" value="ATP-DEPENDENT HELICASE ULS1"/>
    <property type="match status" value="1"/>
</dbReference>
<evidence type="ECO:0000259" key="12">
    <source>
        <dbReference type="PROSITE" id="PS51192"/>
    </source>
</evidence>
<evidence type="ECO:0000313" key="15">
    <source>
        <dbReference type="Proteomes" id="UP001497512"/>
    </source>
</evidence>
<keyword evidence="2" id="KW-0479">Metal-binding</keyword>
<dbReference type="SMART" id="SM00184">
    <property type="entry name" value="RING"/>
    <property type="match status" value="1"/>
</dbReference>
<evidence type="ECO:0000259" key="11">
    <source>
        <dbReference type="PROSITE" id="PS50089"/>
    </source>
</evidence>
<accession>A0ABP0TVU9</accession>
<dbReference type="PROSITE" id="PS51194">
    <property type="entry name" value="HELICASE_CTER"/>
    <property type="match status" value="1"/>
</dbReference>
<keyword evidence="7" id="KW-0862">Zinc</keyword>
<sequence>MFNHEDREKEEEEPELLEEAVDMGFDELLELLREEPPQLSPPLLLQSKRLFSLGQKSHQQQEQELTPHATAVSEAIHQESLPAAPSSISTVQQQSWAPDLDASGEVSPDASRTSVSCSRSPGAMRNGNDINSGIGQHSSLGQIHSNGTNLGLLGVDTGDHHPIVDLTASDSSGDEEPQSSLQEIDSLTLKRKLPNWGRAAPKRMRELSVVNWPSASVMWTTQQQSGGQSLTPSFLKNSGAESSSLTIKTPAWNPNPYKFPSRLDHWDHASSIRRVPQIEARENAGTFRKISYVTERSGAAETSTSTDRGVPRVLPPTLGGSTLNIPNGAQVGIGSFEAANLLKRSEEMAYQAVLQAFSLADEREETTPDKGLLAMPLLKHQKIALSWMQKRESGRQDPCGGILADDQGLGKTISTIALILKNRAPIDKQDLRDQKVSKVEHSTVDLVDDEDDQSAVKKQGTQEKPGVRNGPVQMSSANGSGSQQYDSQLFSKGRPAAGTLVVCPTSVLRQWAQEVHDKVTAAADLTVLIYHGSNRTKDPQELAKYDLVLSTYSIVSMEVPKQPVPDGKEKDEDKRDAFDYGFVPFAKPKKEKAEKAKKGKSKSHERLTEGRNDSSVPSDAGPLARVAWFRVVLDEAQSIKNCRTQVARATWGLRAKRRWCLSGTPIQNSVDDLFSYFRFLRYFPWDAYKKFCFDIKDPISRTPAEGYRRLQAILKPVVLRRTKTSLIDGQPIVKLPPRIVKLKQAEFSLEERSFYTKLEAESRAQFQVYAAAGTVQSNYVNILWMLLRLRQACDHPMLVKKCNKTQTAQTTAVDSVQKLSVPQRLDLIKYLDGDMAICVICQDAPEDPVVSICRHVFCRQCISDQFANRDDTSCRSPKCQRALNASLIYSLAALRDGGLESGSSTSVDEHGLVVGSRNGLESVEEEEEHIWNTSSKIDAVVSTLQALPKVNVLVEDGKLVKGTDPFLSLEPDKQLDVKESSAITDVTSELPLGPVRQMVDSTEKAIVFSQWTSMLDLLEVPLKQAGFCYRRLDGTMSVLARDRAVSDFNTRPEVTVMIMSLKAASLGLNMVSACHVLLLDVWWNPTTEDQAIDRAHRIGQTRAVNVSRFTVKNTIEDRILALQERKRQIVSSAFGENDVGEQKNRLTVEDLRYLFRV</sequence>
<feature type="domain" description="RING-type" evidence="11">
    <location>
        <begin position="838"/>
        <end position="880"/>
    </location>
</feature>
<evidence type="ECO:0000256" key="6">
    <source>
        <dbReference type="ARBA" id="ARBA00022806"/>
    </source>
</evidence>
<evidence type="ECO:0000256" key="3">
    <source>
        <dbReference type="ARBA" id="ARBA00022741"/>
    </source>
</evidence>
<feature type="compositionally biased region" description="Polar residues" evidence="10">
    <location>
        <begin position="86"/>
        <end position="96"/>
    </location>
</feature>
<feature type="region of interest" description="Disordered" evidence="10">
    <location>
        <begin position="163"/>
        <end position="182"/>
    </location>
</feature>
<dbReference type="InterPro" id="IPR038718">
    <property type="entry name" value="SNF2-like_sf"/>
</dbReference>
<dbReference type="SMART" id="SM00490">
    <property type="entry name" value="HELICc"/>
    <property type="match status" value="1"/>
</dbReference>
<dbReference type="Gene3D" id="3.40.50.10810">
    <property type="entry name" value="Tandem AAA-ATPase domain"/>
    <property type="match status" value="3"/>
</dbReference>
<dbReference type="Gene3D" id="3.40.50.300">
    <property type="entry name" value="P-loop containing nucleotide triphosphate hydrolases"/>
    <property type="match status" value="1"/>
</dbReference>
<feature type="region of interest" description="Disordered" evidence="10">
    <location>
        <begin position="432"/>
        <end position="488"/>
    </location>
</feature>
<dbReference type="InterPro" id="IPR013083">
    <property type="entry name" value="Znf_RING/FYVE/PHD"/>
</dbReference>
<dbReference type="PANTHER" id="PTHR45626">
    <property type="entry name" value="TRANSCRIPTION TERMINATION FACTOR 2-RELATED"/>
    <property type="match status" value="1"/>
</dbReference>
<keyword evidence="5" id="KW-0378">Hydrolase</keyword>